<comment type="pathway">
    <text evidence="5">Amine and polyamine degradation; ethanolamine degradation.</text>
</comment>
<sequence>MTNDAPWSALRRFTDARIGLGRAGAALPIKEVLSFAMAHAQARDAVTTPIDWAPIEAALIKHGLYSQRVDSAAGDRDTYLRRPDLGRRLSPASRQRLAAAEHTNPGLLIVVADGLSSTGVAANAVEVIAELLPLVRKSRWTMGPVVLASQGRVALGDDAGEVLGARAVLVLIGERPGLSSPDSLGAYLTFAPRVGRKDGERNCVSNIRAGGLGAKAAAFKIHWLLREALRRGLTGVALKDESVYQLDDGTAASRPALGR</sequence>
<dbReference type="GO" id="GO:0031419">
    <property type="term" value="F:cobalamin binding"/>
    <property type="evidence" value="ECO:0007669"/>
    <property type="project" value="UniProtKB-UniRule"/>
</dbReference>
<comment type="cofactor">
    <cofactor evidence="5">
        <name>adenosylcob(III)alamin</name>
        <dbReference type="ChEBI" id="CHEBI:18408"/>
    </cofactor>
    <text evidence="5">Binds between the large and small subunits.</text>
</comment>
<reference evidence="6 7" key="1">
    <citation type="submission" date="2019-11" db="EMBL/GenBank/DDBJ databases">
        <title>Identification of a novel strain.</title>
        <authorList>
            <person name="Xu Q."/>
            <person name="Wang G."/>
        </authorList>
    </citation>
    <scope>NUCLEOTIDE SEQUENCE [LARGE SCALE GENOMIC DNA]</scope>
    <source>
        <strain evidence="7">xq</strain>
    </source>
</reference>
<organism evidence="6 7">
    <name type="scientific">Hyphomicrobium album</name>
    <dbReference type="NCBI Taxonomy" id="2665159"/>
    <lineage>
        <taxon>Bacteria</taxon>
        <taxon>Pseudomonadati</taxon>
        <taxon>Pseudomonadota</taxon>
        <taxon>Alphaproteobacteria</taxon>
        <taxon>Hyphomicrobiales</taxon>
        <taxon>Hyphomicrobiaceae</taxon>
        <taxon>Hyphomicrobium</taxon>
    </lineage>
</organism>
<comment type="subcellular location">
    <subcellularLocation>
        <location evidence="5">Bacterial microcompartment</location>
    </subcellularLocation>
</comment>
<dbReference type="GO" id="GO:0046336">
    <property type="term" value="P:ethanolamine catabolic process"/>
    <property type="evidence" value="ECO:0007669"/>
    <property type="project" value="UniProtKB-UniRule"/>
</dbReference>
<dbReference type="InterPro" id="IPR042255">
    <property type="entry name" value="EutC_N"/>
</dbReference>
<evidence type="ECO:0000256" key="3">
    <source>
        <dbReference type="ARBA" id="ARBA00023285"/>
    </source>
</evidence>
<feature type="binding site" evidence="5">
    <location>
        <position position="174"/>
    </location>
    <ligand>
        <name>adenosylcob(III)alamin</name>
        <dbReference type="ChEBI" id="CHEBI:18408"/>
    </ligand>
</feature>
<dbReference type="PIRSF" id="PIRSF018982">
    <property type="entry name" value="EutC"/>
    <property type="match status" value="1"/>
</dbReference>
<keyword evidence="2 5" id="KW-0456">Lyase</keyword>
<evidence type="ECO:0000256" key="1">
    <source>
        <dbReference type="ARBA" id="ARBA00022628"/>
    </source>
</evidence>
<evidence type="ECO:0000256" key="4">
    <source>
        <dbReference type="ARBA" id="ARBA00024446"/>
    </source>
</evidence>
<keyword evidence="1 5" id="KW-0846">Cobalamin</keyword>
<comment type="subunit">
    <text evidence="5">The basic unit is a heterodimer which dimerizes to form tetramers. The heterotetramers trimerize; 6 large subunits form a core ring with 6 small subunits projecting outwards.</text>
</comment>
<dbReference type="GO" id="GO:0008851">
    <property type="term" value="F:ethanolamine ammonia-lyase activity"/>
    <property type="evidence" value="ECO:0007669"/>
    <property type="project" value="UniProtKB-UniRule"/>
</dbReference>
<feature type="binding site" evidence="5">
    <location>
        <position position="153"/>
    </location>
    <ligand>
        <name>adenosylcob(III)alamin</name>
        <dbReference type="ChEBI" id="CHEBI:18408"/>
    </ligand>
</feature>
<name>A0A6I3KJH0_9HYPH</name>
<evidence type="ECO:0000256" key="5">
    <source>
        <dbReference type="HAMAP-Rule" id="MF_00601"/>
    </source>
</evidence>
<dbReference type="UniPathway" id="UPA00560"/>
<dbReference type="Gene3D" id="1.10.30.40">
    <property type="entry name" value="Ethanolamine ammonia-lyase light chain (EutC), N-terminal domain"/>
    <property type="match status" value="1"/>
</dbReference>
<proteinExistence type="inferred from homology"/>
<evidence type="ECO:0000313" key="6">
    <source>
        <dbReference type="EMBL" id="MTD92911.1"/>
    </source>
</evidence>
<comment type="catalytic activity">
    <reaction evidence="5">
        <text>ethanolamine = acetaldehyde + NH4(+)</text>
        <dbReference type="Rhea" id="RHEA:15313"/>
        <dbReference type="ChEBI" id="CHEBI:15343"/>
        <dbReference type="ChEBI" id="CHEBI:28938"/>
        <dbReference type="ChEBI" id="CHEBI:57603"/>
        <dbReference type="EC" id="4.3.1.7"/>
    </reaction>
</comment>
<accession>A0A6I3KJH0</accession>
<dbReference type="NCBIfam" id="NF003971">
    <property type="entry name" value="PRK05465.1"/>
    <property type="match status" value="1"/>
</dbReference>
<evidence type="ECO:0000256" key="2">
    <source>
        <dbReference type="ARBA" id="ARBA00023239"/>
    </source>
</evidence>
<dbReference type="InterPro" id="IPR009246">
    <property type="entry name" value="EutC"/>
</dbReference>
<keyword evidence="3 5" id="KW-0170">Cobalt</keyword>
<dbReference type="PANTHER" id="PTHR39330">
    <property type="entry name" value="ETHANOLAMINE AMMONIA-LYASE LIGHT CHAIN"/>
    <property type="match status" value="1"/>
</dbReference>
<dbReference type="GO" id="GO:0031471">
    <property type="term" value="C:ethanolamine degradation polyhedral organelle"/>
    <property type="evidence" value="ECO:0007669"/>
    <property type="project" value="UniProtKB-UniRule"/>
</dbReference>
<dbReference type="GO" id="GO:0009350">
    <property type="term" value="C:ethanolamine ammonia-lyase complex"/>
    <property type="evidence" value="ECO:0007669"/>
    <property type="project" value="UniProtKB-UniRule"/>
</dbReference>
<keyword evidence="7" id="KW-1185">Reference proteome</keyword>
<dbReference type="Pfam" id="PF05985">
    <property type="entry name" value="EutC"/>
    <property type="match status" value="1"/>
</dbReference>
<feature type="binding site" evidence="5">
    <location>
        <position position="203"/>
    </location>
    <ligand>
        <name>adenosylcob(III)alamin</name>
        <dbReference type="ChEBI" id="CHEBI:18408"/>
    </ligand>
</feature>
<evidence type="ECO:0000313" key="7">
    <source>
        <dbReference type="Proteomes" id="UP000440694"/>
    </source>
</evidence>
<dbReference type="HAMAP" id="MF_00601">
    <property type="entry name" value="EutC"/>
    <property type="match status" value="1"/>
</dbReference>
<dbReference type="InterPro" id="IPR042251">
    <property type="entry name" value="EutC_C"/>
</dbReference>
<gene>
    <name evidence="5 6" type="primary">eutC</name>
    <name evidence="6" type="ORF">GIW81_01025</name>
</gene>
<comment type="function">
    <text evidence="5">Catalyzes the deamination of various vicinal amino-alcohols to oxo compounds. Allows this organism to utilize ethanolamine as the sole source of nitrogen and carbon in the presence of external vitamin B12.</text>
</comment>
<dbReference type="PANTHER" id="PTHR39330:SF1">
    <property type="entry name" value="ETHANOLAMINE AMMONIA-LYASE SMALL SUBUNIT"/>
    <property type="match status" value="1"/>
</dbReference>
<dbReference type="GO" id="GO:0006520">
    <property type="term" value="P:amino acid metabolic process"/>
    <property type="evidence" value="ECO:0007669"/>
    <property type="project" value="InterPro"/>
</dbReference>
<dbReference type="Proteomes" id="UP000440694">
    <property type="component" value="Unassembled WGS sequence"/>
</dbReference>
<comment type="caution">
    <text evidence="6">The sequence shown here is derived from an EMBL/GenBank/DDBJ whole genome shotgun (WGS) entry which is preliminary data.</text>
</comment>
<dbReference type="AlphaFoldDB" id="A0A6I3KJH0"/>
<keyword evidence="4 5" id="KW-1283">Bacterial microcompartment</keyword>
<protein>
    <recommendedName>
        <fullName evidence="5">Ethanolamine ammonia-lyase small subunit</fullName>
        <shortName evidence="5">EAL small subunit</shortName>
        <ecNumber evidence="5">4.3.1.7</ecNumber>
    </recommendedName>
</protein>
<dbReference type="EC" id="4.3.1.7" evidence="5"/>
<dbReference type="Gene3D" id="3.40.50.11240">
    <property type="entry name" value="Ethanolamine ammonia-lyase light chain (EutC)"/>
    <property type="match status" value="1"/>
</dbReference>
<comment type="similarity">
    <text evidence="5">Belongs to the EutC family.</text>
</comment>
<dbReference type="EMBL" id="WMBQ01000001">
    <property type="protein sequence ID" value="MTD92911.1"/>
    <property type="molecule type" value="Genomic_DNA"/>
</dbReference>
<dbReference type="RefSeq" id="WP_154737501.1">
    <property type="nucleotide sequence ID" value="NZ_WMBQ01000001.1"/>
</dbReference>